<evidence type="ECO:0000259" key="10">
    <source>
        <dbReference type="Pfam" id="PF20451"/>
    </source>
</evidence>
<evidence type="ECO:0000259" key="9">
    <source>
        <dbReference type="Pfam" id="PF07887"/>
    </source>
</evidence>
<keyword evidence="7" id="KW-0539">Nucleus</keyword>
<keyword evidence="5" id="KW-0010">Activator</keyword>
<evidence type="ECO:0000259" key="11">
    <source>
        <dbReference type="Pfam" id="PF20452"/>
    </source>
</evidence>
<accession>A0AAQ3UE36</accession>
<dbReference type="Pfam" id="PF20451">
    <property type="entry name" value="Calmod_bind_M"/>
    <property type="match status" value="1"/>
</dbReference>
<dbReference type="InterPro" id="IPR046831">
    <property type="entry name" value="Calmodulin_bind_N"/>
</dbReference>
<evidence type="ECO:0000256" key="8">
    <source>
        <dbReference type="SAM" id="MobiDB-lite"/>
    </source>
</evidence>
<dbReference type="Proteomes" id="UP001341281">
    <property type="component" value="Chromosome 08"/>
</dbReference>
<dbReference type="GO" id="GO:0005634">
    <property type="term" value="C:nucleus"/>
    <property type="evidence" value="ECO:0007669"/>
    <property type="project" value="UniProtKB-SubCell"/>
</dbReference>
<feature type="domain" description="Calmodulin binding protein central" evidence="10">
    <location>
        <begin position="259"/>
        <end position="322"/>
    </location>
</feature>
<dbReference type="GO" id="GO:0005516">
    <property type="term" value="F:calmodulin binding"/>
    <property type="evidence" value="ECO:0007669"/>
    <property type="project" value="InterPro"/>
</dbReference>
<evidence type="ECO:0000256" key="3">
    <source>
        <dbReference type="ARBA" id="ARBA00023015"/>
    </source>
</evidence>
<comment type="similarity">
    <text evidence="2">Belongs to the plant ACBP60 protein family.</text>
</comment>
<proteinExistence type="inferred from homology"/>
<dbReference type="InterPro" id="IPR012416">
    <property type="entry name" value="CBP60"/>
</dbReference>
<evidence type="ECO:0000256" key="2">
    <source>
        <dbReference type="ARBA" id="ARBA00007214"/>
    </source>
</evidence>
<organism evidence="12 13">
    <name type="scientific">Paspalum notatum var. saurae</name>
    <dbReference type="NCBI Taxonomy" id="547442"/>
    <lineage>
        <taxon>Eukaryota</taxon>
        <taxon>Viridiplantae</taxon>
        <taxon>Streptophyta</taxon>
        <taxon>Embryophyta</taxon>
        <taxon>Tracheophyta</taxon>
        <taxon>Spermatophyta</taxon>
        <taxon>Magnoliopsida</taxon>
        <taxon>Liliopsida</taxon>
        <taxon>Poales</taxon>
        <taxon>Poaceae</taxon>
        <taxon>PACMAD clade</taxon>
        <taxon>Panicoideae</taxon>
        <taxon>Andropogonodae</taxon>
        <taxon>Paspaleae</taxon>
        <taxon>Paspalinae</taxon>
        <taxon>Paspalum</taxon>
    </lineage>
</organism>
<evidence type="ECO:0000256" key="5">
    <source>
        <dbReference type="ARBA" id="ARBA00023159"/>
    </source>
</evidence>
<evidence type="ECO:0000256" key="6">
    <source>
        <dbReference type="ARBA" id="ARBA00023163"/>
    </source>
</evidence>
<feature type="domain" description="Calmodulin binding protein C-terminal" evidence="11">
    <location>
        <begin position="328"/>
        <end position="380"/>
    </location>
</feature>
<feature type="domain" description="Calmodulin binding protein-like N-terminal" evidence="9">
    <location>
        <begin position="101"/>
        <end position="245"/>
    </location>
</feature>
<dbReference type="Pfam" id="PF07887">
    <property type="entry name" value="Calmodulin_bind"/>
    <property type="match status" value="1"/>
</dbReference>
<evidence type="ECO:0000313" key="13">
    <source>
        <dbReference type="Proteomes" id="UP001341281"/>
    </source>
</evidence>
<feature type="compositionally biased region" description="Gly residues" evidence="8">
    <location>
        <begin position="10"/>
        <end position="32"/>
    </location>
</feature>
<dbReference type="InterPro" id="IPR046830">
    <property type="entry name" value="Calmod_bind_M"/>
</dbReference>
<keyword evidence="13" id="KW-1185">Reference proteome</keyword>
<dbReference type="AlphaFoldDB" id="A0AAQ3UE36"/>
<dbReference type="GO" id="GO:0003700">
    <property type="term" value="F:DNA-binding transcription factor activity"/>
    <property type="evidence" value="ECO:0007669"/>
    <property type="project" value="TreeGrafter"/>
</dbReference>
<dbReference type="EMBL" id="CP144752">
    <property type="protein sequence ID" value="WVZ90704.1"/>
    <property type="molecule type" value="Genomic_DNA"/>
</dbReference>
<evidence type="ECO:0000256" key="1">
    <source>
        <dbReference type="ARBA" id="ARBA00004123"/>
    </source>
</evidence>
<dbReference type="PANTHER" id="PTHR31713:SF47">
    <property type="entry name" value="PROTEIN, PUTATIVE, EXPRESSED-RELATED"/>
    <property type="match status" value="1"/>
</dbReference>
<name>A0AAQ3UE36_PASNO</name>
<keyword evidence="3" id="KW-0805">Transcription regulation</keyword>
<comment type="subcellular location">
    <subcellularLocation>
        <location evidence="1">Nucleus</location>
    </subcellularLocation>
</comment>
<dbReference type="GO" id="GO:0080142">
    <property type="term" value="P:regulation of salicylic acid biosynthetic process"/>
    <property type="evidence" value="ECO:0007669"/>
    <property type="project" value="TreeGrafter"/>
</dbReference>
<dbReference type="Pfam" id="PF20452">
    <property type="entry name" value="Calmod_bind_C"/>
    <property type="match status" value="1"/>
</dbReference>
<protein>
    <recommendedName>
        <fullName evidence="14">Calmodulin-binding protein</fullName>
    </recommendedName>
</protein>
<gene>
    <name evidence="12" type="ORF">U9M48_036984</name>
</gene>
<evidence type="ECO:0000313" key="12">
    <source>
        <dbReference type="EMBL" id="WVZ90704.1"/>
    </source>
</evidence>
<sequence length="639" mass="70848">MPPKRRREGSGGFGGGGAGGGVNGGAGGGGGPRSTQPPPALTRRCRSFDLEIRGCRHHQELTTRMEAMEAAISRIPEELRKVLTSFINFPGTIQQNRRPTYKLSFANSLSDEIFTKRNIQAADGGHIKIKMVVSNQEDRNCPRFLSSNVNIVVLDGDFNADNHEGWTSEEFNNHIVRPRDKVGAVLTGKLDVKLKDGEAYLRDVTFIDNSSFTRSRQFRLGVKVIDSLGERVQEGITEPFTVKDRRGEGYKKRVIPRSDDEVWRLKGIAKGGVFHQALEKSGVTLVKHLLRLYYNDPKSLHKILGNTSQSVWKTIVNHAEKCNPGRSLYSHFIEDKKIRLYFSSLGQIAGATIAGQYNAFGDFDTLLKAQVEEWSKDAYKCMTYHQPDYEMYNDQPRSLSCSTLQGSIIPGSKSTEPTDHILEADEQGTSEGNGFSDTRSQQCRIGRLGSIKVTTLPSAQENNETDVSFDIDVQLSSGPEVQVQYGTPDANYTAGSVTLHCPTTASNEIIASVALDQAALTIHHEDYQTPFTNDGPSLGQWYPEELMVSQYASPFPPNMQADIPVLSTQSSFNIYEFLKDPVLNKPQFCAPTVSTLPHVGSGMTKLPSSHRWAKLSALVKWKAMVRASKRARLMFGQEY</sequence>
<evidence type="ECO:0000256" key="4">
    <source>
        <dbReference type="ARBA" id="ARBA00023125"/>
    </source>
</evidence>
<keyword evidence="6" id="KW-0804">Transcription</keyword>
<feature type="region of interest" description="Disordered" evidence="8">
    <location>
        <begin position="1"/>
        <end position="41"/>
    </location>
</feature>
<reference evidence="12 13" key="1">
    <citation type="submission" date="2024-02" db="EMBL/GenBank/DDBJ databases">
        <title>High-quality chromosome-scale genome assembly of Pensacola bahiagrass (Paspalum notatum Flugge var. saurae).</title>
        <authorList>
            <person name="Vega J.M."/>
            <person name="Podio M."/>
            <person name="Orjuela J."/>
            <person name="Siena L.A."/>
            <person name="Pessino S.C."/>
            <person name="Combes M.C."/>
            <person name="Mariac C."/>
            <person name="Albertini E."/>
            <person name="Pupilli F."/>
            <person name="Ortiz J.P.A."/>
            <person name="Leblanc O."/>
        </authorList>
    </citation>
    <scope>NUCLEOTIDE SEQUENCE [LARGE SCALE GENOMIC DNA]</scope>
    <source>
        <strain evidence="12">R1</strain>
        <tissue evidence="12">Leaf</tissue>
    </source>
</reference>
<dbReference type="GO" id="GO:0043565">
    <property type="term" value="F:sequence-specific DNA binding"/>
    <property type="evidence" value="ECO:0007669"/>
    <property type="project" value="TreeGrafter"/>
</dbReference>
<evidence type="ECO:0008006" key="14">
    <source>
        <dbReference type="Google" id="ProtNLM"/>
    </source>
</evidence>
<keyword evidence="4" id="KW-0238">DNA-binding</keyword>
<dbReference type="InterPro" id="IPR046829">
    <property type="entry name" value="Calmod_bind_C"/>
</dbReference>
<dbReference type="PANTHER" id="PTHR31713">
    <property type="entry name" value="OS02G0177800 PROTEIN"/>
    <property type="match status" value="1"/>
</dbReference>
<evidence type="ECO:0000256" key="7">
    <source>
        <dbReference type="ARBA" id="ARBA00023242"/>
    </source>
</evidence>